<keyword evidence="2" id="KW-1185">Reference proteome</keyword>
<comment type="caution">
    <text evidence="1">The sequence shown here is derived from an EMBL/GenBank/DDBJ whole genome shotgun (WGS) entry which is preliminary data.</text>
</comment>
<gene>
    <name evidence="1" type="ORF">GOP47_0020910</name>
</gene>
<proteinExistence type="predicted"/>
<name>A0A9D4Z7X5_ADICA</name>
<organism evidence="1 2">
    <name type="scientific">Adiantum capillus-veneris</name>
    <name type="common">Maidenhair fern</name>
    <dbReference type="NCBI Taxonomy" id="13818"/>
    <lineage>
        <taxon>Eukaryota</taxon>
        <taxon>Viridiplantae</taxon>
        <taxon>Streptophyta</taxon>
        <taxon>Embryophyta</taxon>
        <taxon>Tracheophyta</taxon>
        <taxon>Polypodiopsida</taxon>
        <taxon>Polypodiidae</taxon>
        <taxon>Polypodiales</taxon>
        <taxon>Pteridineae</taxon>
        <taxon>Pteridaceae</taxon>
        <taxon>Vittarioideae</taxon>
        <taxon>Adiantum</taxon>
    </lineage>
</organism>
<accession>A0A9D4Z7X5</accession>
<dbReference type="Proteomes" id="UP000886520">
    <property type="component" value="Chromosome 20"/>
</dbReference>
<sequence length="385" mass="44863">MSISKERFHMVNASELDRVIYRFFMIPKEVQMLFHQIRTRGNFVGSKWGAMLAEALRLQELKKVIFVQPYSPQNPDENKRPFILLIQDEWMLQVALRFSCQNSWAMDSTFKTNIYGLPLYGAVLPNQTGIGIPIWLMLCSIDVGTNQEKVALELTFKMIFARSFLLKRRRGWKAATSRMQSFAMLVHVKKAWDENLLPQVPKDKHDDVYNCLSNLMHATREDIFDARYDELLQVYQAHENIRWYVSIGWCGSTCMWRSRWPRFGRLFQHGNEDTKNLVEQLWQYVKYTLLNAKINKSLLVLFNALVGDLVHGTYIGGTLLECFKQKQEIVDSGSFSRFGSSKQHTAKLVVGESILKRFEADPRTLKVIEREHYSWVPKSCSINLS</sequence>
<dbReference type="PANTHER" id="PTHR33977">
    <property type="entry name" value="ZINC ION BINDING PROTEIN"/>
    <property type="match status" value="1"/>
</dbReference>
<dbReference type="OrthoDB" id="10448866at2759"/>
<dbReference type="AlphaFoldDB" id="A0A9D4Z7X5"/>
<reference evidence="1" key="1">
    <citation type="submission" date="2021-01" db="EMBL/GenBank/DDBJ databases">
        <title>Adiantum capillus-veneris genome.</title>
        <authorList>
            <person name="Fang Y."/>
            <person name="Liao Q."/>
        </authorList>
    </citation>
    <scope>NUCLEOTIDE SEQUENCE</scope>
    <source>
        <strain evidence="1">H3</strain>
        <tissue evidence="1">Leaf</tissue>
    </source>
</reference>
<dbReference type="EMBL" id="JABFUD020000020">
    <property type="protein sequence ID" value="KAI5064240.1"/>
    <property type="molecule type" value="Genomic_DNA"/>
</dbReference>
<dbReference type="PANTHER" id="PTHR33977:SF1">
    <property type="entry name" value="ZINC ION BINDING PROTEIN"/>
    <property type="match status" value="1"/>
</dbReference>
<evidence type="ECO:0000313" key="1">
    <source>
        <dbReference type="EMBL" id="KAI5064240.1"/>
    </source>
</evidence>
<protein>
    <submittedName>
        <fullName evidence="1">Uncharacterized protein</fullName>
    </submittedName>
</protein>
<evidence type="ECO:0000313" key="2">
    <source>
        <dbReference type="Proteomes" id="UP000886520"/>
    </source>
</evidence>